<proteinExistence type="predicted"/>
<dbReference type="Pfam" id="PF13789">
    <property type="entry name" value="DUF4181"/>
    <property type="match status" value="1"/>
</dbReference>
<dbReference type="InterPro" id="IPR025441">
    <property type="entry name" value="DUF4181"/>
</dbReference>
<evidence type="ECO:0000313" key="2">
    <source>
        <dbReference type="EMBL" id="QBP42767.1"/>
    </source>
</evidence>
<dbReference type="AlphaFoldDB" id="A0A4P7A1S0"/>
<dbReference type="KEGG" id="panc:E2636_17210"/>
<keyword evidence="1" id="KW-0812">Transmembrane</keyword>
<feature type="transmembrane region" description="Helical" evidence="1">
    <location>
        <begin position="49"/>
        <end position="68"/>
    </location>
</feature>
<keyword evidence="3" id="KW-1185">Reference proteome</keyword>
<gene>
    <name evidence="2" type="ORF">E2636_17210</name>
</gene>
<evidence type="ECO:0000256" key="1">
    <source>
        <dbReference type="SAM" id="Phobius"/>
    </source>
</evidence>
<dbReference type="EMBL" id="CP038015">
    <property type="protein sequence ID" value="QBP42767.1"/>
    <property type="molecule type" value="Genomic_DNA"/>
</dbReference>
<feature type="transmembrane region" description="Helical" evidence="1">
    <location>
        <begin position="106"/>
        <end position="127"/>
    </location>
</feature>
<accession>A0A4P7A1S0</accession>
<sequence>MFLVYFVLTTFIVTTVVKHFLRKILNIEKEKKEFFSYNHINKLHGKIDWVIRISSMLLIIIISSLSIYQQYPLTFFLIAMIIYIGIDQGVRAFFEWKYSQNPKQYILTISEMIVLMISILTIMQFNLFSS</sequence>
<feature type="transmembrane region" description="Helical" evidence="1">
    <location>
        <begin position="6"/>
        <end position="25"/>
    </location>
</feature>
<keyword evidence="1" id="KW-0472">Membrane</keyword>
<dbReference type="RefSeq" id="WP_134211455.1">
    <property type="nucleotide sequence ID" value="NZ_CP038015.1"/>
</dbReference>
<feature type="transmembrane region" description="Helical" evidence="1">
    <location>
        <begin position="74"/>
        <end position="94"/>
    </location>
</feature>
<organism evidence="2 3">
    <name type="scientific">Paenisporosarcina antarctica</name>
    <dbReference type="NCBI Taxonomy" id="417367"/>
    <lineage>
        <taxon>Bacteria</taxon>
        <taxon>Bacillati</taxon>
        <taxon>Bacillota</taxon>
        <taxon>Bacilli</taxon>
        <taxon>Bacillales</taxon>
        <taxon>Caryophanaceae</taxon>
        <taxon>Paenisporosarcina</taxon>
    </lineage>
</organism>
<dbReference type="Proteomes" id="UP000294292">
    <property type="component" value="Chromosome"/>
</dbReference>
<keyword evidence="1" id="KW-1133">Transmembrane helix</keyword>
<reference evidence="2 3" key="1">
    <citation type="submission" date="2019-03" db="EMBL/GenBank/DDBJ databases">
        <title>Complete genome sequence of Paenisporosarcina antarctica CGMCC 1.6503T.</title>
        <authorList>
            <person name="Rong J.-C."/>
            <person name="Chi N.-Y."/>
            <person name="Zhang Q.-F."/>
        </authorList>
    </citation>
    <scope>NUCLEOTIDE SEQUENCE [LARGE SCALE GENOMIC DNA]</scope>
    <source>
        <strain evidence="2 3">CGMCC 1.6503</strain>
    </source>
</reference>
<evidence type="ECO:0000313" key="3">
    <source>
        <dbReference type="Proteomes" id="UP000294292"/>
    </source>
</evidence>
<protein>
    <submittedName>
        <fullName evidence="2">DUF4181 domain-containing protein</fullName>
    </submittedName>
</protein>
<name>A0A4P7A1S0_9BACL</name>
<dbReference type="OrthoDB" id="2428213at2"/>